<evidence type="ECO:0000313" key="2">
    <source>
        <dbReference type="Proteomes" id="UP000827976"/>
    </source>
</evidence>
<protein>
    <submittedName>
        <fullName evidence="1">RNA-directed DNA polymerase protein</fullName>
        <ecNumber evidence="1">2.7.7.49</ecNumber>
    </submittedName>
</protein>
<evidence type="ECO:0000313" key="1">
    <source>
        <dbReference type="EMBL" id="KAH7666772.1"/>
    </source>
</evidence>
<comment type="caution">
    <text evidence="1">The sequence shown here is derived from an EMBL/GenBank/DDBJ whole genome shotgun (WGS) entry which is preliminary data.</text>
</comment>
<keyword evidence="1" id="KW-0548">Nucleotidyltransferase</keyword>
<name>A0ACB7V0X8_DIOAL</name>
<gene>
    <name evidence="1" type="ORF">IHE45_12G017900</name>
</gene>
<reference evidence="2" key="1">
    <citation type="journal article" date="2022" name="Nat. Commun.">
        <title>Chromosome evolution and the genetic basis of agronomically important traits in greater yam.</title>
        <authorList>
            <person name="Bredeson J.V."/>
            <person name="Lyons J.B."/>
            <person name="Oniyinde I.O."/>
            <person name="Okereke N.R."/>
            <person name="Kolade O."/>
            <person name="Nnabue I."/>
            <person name="Nwadili C.O."/>
            <person name="Hribova E."/>
            <person name="Parker M."/>
            <person name="Nwogha J."/>
            <person name="Shu S."/>
            <person name="Carlson J."/>
            <person name="Kariba R."/>
            <person name="Muthemba S."/>
            <person name="Knop K."/>
            <person name="Barton G.J."/>
            <person name="Sherwood A.V."/>
            <person name="Lopez-Montes A."/>
            <person name="Asiedu R."/>
            <person name="Jamnadass R."/>
            <person name="Muchugi A."/>
            <person name="Goodstein D."/>
            <person name="Egesi C.N."/>
            <person name="Featherston J."/>
            <person name="Asfaw A."/>
            <person name="Simpson G.G."/>
            <person name="Dolezel J."/>
            <person name="Hendre P.S."/>
            <person name="Van Deynze A."/>
            <person name="Kumar P.L."/>
            <person name="Obidiegwu J.E."/>
            <person name="Bhattacharjee R."/>
            <person name="Rokhsar D.S."/>
        </authorList>
    </citation>
    <scope>NUCLEOTIDE SEQUENCE [LARGE SCALE GENOMIC DNA]</scope>
    <source>
        <strain evidence="2">cv. TDa95/00328</strain>
    </source>
</reference>
<keyword evidence="1" id="KW-0695">RNA-directed DNA polymerase</keyword>
<keyword evidence="1" id="KW-0808">Transferase</keyword>
<dbReference type="EMBL" id="CM037022">
    <property type="protein sequence ID" value="KAH7666772.1"/>
    <property type="molecule type" value="Genomic_DNA"/>
</dbReference>
<dbReference type="EC" id="2.7.7.49" evidence="1"/>
<accession>A0ACB7V0X8</accession>
<keyword evidence="2" id="KW-1185">Reference proteome</keyword>
<sequence>MNIISWNVRGLGGPTKNHLVRDFLAQYKPNIICIQESKLEVIVRPTWRAIVGSSLNCFSAAAATGSSGGMIIGRNGSLFHGNLFHSGPYCLTVEFVSVHDQIKWHCTTVYGPNARNLKLDFWAEIRSCKPPSGIPWIIYGDFNTIFSSMDKNSGNICWDDIYNGQALLRDLDLVDLRLHGRL</sequence>
<dbReference type="Proteomes" id="UP000827976">
    <property type="component" value="Chromosome 12"/>
</dbReference>
<proteinExistence type="predicted"/>
<organism evidence="1 2">
    <name type="scientific">Dioscorea alata</name>
    <name type="common">Purple yam</name>
    <dbReference type="NCBI Taxonomy" id="55571"/>
    <lineage>
        <taxon>Eukaryota</taxon>
        <taxon>Viridiplantae</taxon>
        <taxon>Streptophyta</taxon>
        <taxon>Embryophyta</taxon>
        <taxon>Tracheophyta</taxon>
        <taxon>Spermatophyta</taxon>
        <taxon>Magnoliopsida</taxon>
        <taxon>Liliopsida</taxon>
        <taxon>Dioscoreales</taxon>
        <taxon>Dioscoreaceae</taxon>
        <taxon>Dioscorea</taxon>
    </lineage>
</organism>